<dbReference type="AlphaFoldDB" id="A0A1K1NFU5"/>
<keyword evidence="8" id="KW-0808">Transferase</keyword>
<dbReference type="Pfam" id="PF00072">
    <property type="entry name" value="Response_reg"/>
    <property type="match status" value="1"/>
</dbReference>
<dbReference type="Pfam" id="PF02518">
    <property type="entry name" value="HATPase_c"/>
    <property type="match status" value="1"/>
</dbReference>
<dbReference type="SMART" id="SM00388">
    <property type="entry name" value="HisKA"/>
    <property type="match status" value="1"/>
</dbReference>
<reference evidence="8 9" key="1">
    <citation type="submission" date="2016-11" db="EMBL/GenBank/DDBJ databases">
        <authorList>
            <person name="Jaros S."/>
            <person name="Januszkiewicz K."/>
            <person name="Wedrychowicz H."/>
        </authorList>
    </citation>
    <scope>NUCLEOTIDE SEQUENCE [LARGE SCALE GENOMIC DNA]</scope>
    <source>
        <strain evidence="8 9">CGMCC 1.12145</strain>
    </source>
</reference>
<dbReference type="Proteomes" id="UP000182248">
    <property type="component" value="Unassembled WGS sequence"/>
</dbReference>
<dbReference type="InterPro" id="IPR003594">
    <property type="entry name" value="HATPase_dom"/>
</dbReference>
<dbReference type="PANTHER" id="PTHR45339">
    <property type="entry name" value="HYBRID SIGNAL TRANSDUCTION HISTIDINE KINASE J"/>
    <property type="match status" value="1"/>
</dbReference>
<dbReference type="InterPro" id="IPR005467">
    <property type="entry name" value="His_kinase_dom"/>
</dbReference>
<proteinExistence type="predicted"/>
<dbReference type="InterPro" id="IPR036097">
    <property type="entry name" value="HisK_dim/P_sf"/>
</dbReference>
<dbReference type="RefSeq" id="WP_072316495.1">
    <property type="nucleotide sequence ID" value="NZ_FPJE01000005.1"/>
</dbReference>
<dbReference type="PANTHER" id="PTHR45339:SF1">
    <property type="entry name" value="HYBRID SIGNAL TRANSDUCTION HISTIDINE KINASE J"/>
    <property type="match status" value="1"/>
</dbReference>
<keyword evidence="8" id="KW-0418">Kinase</keyword>
<dbReference type="InterPro" id="IPR004358">
    <property type="entry name" value="Sig_transdc_His_kin-like_C"/>
</dbReference>
<evidence type="ECO:0000256" key="3">
    <source>
        <dbReference type="ARBA" id="ARBA00022553"/>
    </source>
</evidence>
<feature type="domain" description="Histidine kinase" evidence="6">
    <location>
        <begin position="137"/>
        <end position="356"/>
    </location>
</feature>
<sequence>MLESYKEQFLYPKVQFIVISGEGKILASDDILFPFAEKENIADCHPFFESILPLMEPKEDALSFSCVHIGEKICDINCRTFKDKHPLITIHDLSEHYESLQTVAQKRNETLIESEILTLQNTYLKEKEAFKRTFIANFSHEIRNPLTGVFSFTEMLEKTSLSDEQFDLVEVIKSLCQDLNIMINDILDLSKIEVGKFVVNNEIFDFSELLHSTEFIYTTKARQKNLNFRMHVDKKLPKYIEGDKTRIKQILTNVIENAIKFTEKGDIDLHITLNHKRANKANIQFRITDTGIGIPKEAIHDIFTSFSQVHKDNKYPGTGLGLTIVKNLVTLMQGDISAESEPGRGTTISFNLKLRFPLHYKETARKEKVEKKVLFNTKKKYNILLVEDNKISQIIVLKILSSQGSFFLDIAENGTQAMERTEETRYDLILLDIRLPDVTGYELAPALRNHAEKKHTKTPIIALSGSMLGDGKQKYRKAGINDALQKPFQEQQLLQKLHKHLK</sequence>
<evidence type="ECO:0000259" key="7">
    <source>
        <dbReference type="PROSITE" id="PS50110"/>
    </source>
</evidence>
<dbReference type="FunFam" id="3.30.565.10:FF:000010">
    <property type="entry name" value="Sensor histidine kinase RcsC"/>
    <property type="match status" value="1"/>
</dbReference>
<dbReference type="EC" id="2.7.13.3" evidence="2"/>
<dbReference type="SMART" id="SM00448">
    <property type="entry name" value="REC"/>
    <property type="match status" value="1"/>
</dbReference>
<dbReference type="Gene3D" id="3.40.50.2300">
    <property type="match status" value="1"/>
</dbReference>
<dbReference type="InterPro" id="IPR036890">
    <property type="entry name" value="HATPase_C_sf"/>
</dbReference>
<dbReference type="InterPro" id="IPR001789">
    <property type="entry name" value="Sig_transdc_resp-reg_receiver"/>
</dbReference>
<dbReference type="SUPFAM" id="SSF52172">
    <property type="entry name" value="CheY-like"/>
    <property type="match status" value="1"/>
</dbReference>
<dbReference type="EMBL" id="FPJE01000005">
    <property type="protein sequence ID" value="SFW34211.1"/>
    <property type="molecule type" value="Genomic_DNA"/>
</dbReference>
<dbReference type="Pfam" id="PF00512">
    <property type="entry name" value="HisKA"/>
    <property type="match status" value="1"/>
</dbReference>
<protein>
    <recommendedName>
        <fullName evidence="2">histidine kinase</fullName>
        <ecNumber evidence="2">2.7.13.3</ecNumber>
    </recommendedName>
</protein>
<accession>A0A1K1NFU5</accession>
<dbReference type="InterPro" id="IPR011006">
    <property type="entry name" value="CheY-like_superfamily"/>
</dbReference>
<dbReference type="SUPFAM" id="SSF55874">
    <property type="entry name" value="ATPase domain of HSP90 chaperone/DNA topoisomerase II/histidine kinase"/>
    <property type="match status" value="1"/>
</dbReference>
<feature type="domain" description="Response regulatory" evidence="7">
    <location>
        <begin position="382"/>
        <end position="501"/>
    </location>
</feature>
<evidence type="ECO:0000256" key="2">
    <source>
        <dbReference type="ARBA" id="ARBA00012438"/>
    </source>
</evidence>
<name>A0A1K1NFU5_9FLAO</name>
<dbReference type="GO" id="GO:0000155">
    <property type="term" value="F:phosphorelay sensor kinase activity"/>
    <property type="evidence" value="ECO:0007669"/>
    <property type="project" value="InterPro"/>
</dbReference>
<dbReference type="OrthoDB" id="9816309at2"/>
<dbReference type="CDD" id="cd16922">
    <property type="entry name" value="HATPase_EvgS-ArcB-TorS-like"/>
    <property type="match status" value="1"/>
</dbReference>
<dbReference type="SUPFAM" id="SSF47384">
    <property type="entry name" value="Homodimeric domain of signal transducing histidine kinase"/>
    <property type="match status" value="1"/>
</dbReference>
<keyword evidence="4" id="KW-0902">Two-component regulatory system</keyword>
<dbReference type="STRING" id="1150368.SAMN02927921_01252"/>
<keyword evidence="3 5" id="KW-0597">Phosphoprotein</keyword>
<evidence type="ECO:0000259" key="6">
    <source>
        <dbReference type="PROSITE" id="PS50109"/>
    </source>
</evidence>
<dbReference type="InterPro" id="IPR003661">
    <property type="entry name" value="HisK_dim/P_dom"/>
</dbReference>
<dbReference type="Gene3D" id="3.30.565.10">
    <property type="entry name" value="Histidine kinase-like ATPase, C-terminal domain"/>
    <property type="match status" value="1"/>
</dbReference>
<dbReference type="CDD" id="cd17546">
    <property type="entry name" value="REC_hyHK_CKI1_RcsC-like"/>
    <property type="match status" value="1"/>
</dbReference>
<organism evidence="8 9">
    <name type="scientific">Sinomicrobium oceani</name>
    <dbReference type="NCBI Taxonomy" id="1150368"/>
    <lineage>
        <taxon>Bacteria</taxon>
        <taxon>Pseudomonadati</taxon>
        <taxon>Bacteroidota</taxon>
        <taxon>Flavobacteriia</taxon>
        <taxon>Flavobacteriales</taxon>
        <taxon>Flavobacteriaceae</taxon>
        <taxon>Sinomicrobium</taxon>
    </lineage>
</organism>
<evidence type="ECO:0000256" key="4">
    <source>
        <dbReference type="ARBA" id="ARBA00023012"/>
    </source>
</evidence>
<evidence type="ECO:0000313" key="9">
    <source>
        <dbReference type="Proteomes" id="UP000182248"/>
    </source>
</evidence>
<evidence type="ECO:0000313" key="8">
    <source>
        <dbReference type="EMBL" id="SFW34211.1"/>
    </source>
</evidence>
<dbReference type="CDD" id="cd00082">
    <property type="entry name" value="HisKA"/>
    <property type="match status" value="1"/>
</dbReference>
<dbReference type="PRINTS" id="PR00344">
    <property type="entry name" value="BCTRLSENSOR"/>
</dbReference>
<gene>
    <name evidence="8" type="ORF">SAMN02927921_01252</name>
</gene>
<dbReference type="SMART" id="SM00387">
    <property type="entry name" value="HATPase_c"/>
    <property type="match status" value="1"/>
</dbReference>
<evidence type="ECO:0000256" key="1">
    <source>
        <dbReference type="ARBA" id="ARBA00000085"/>
    </source>
</evidence>
<dbReference type="Gene3D" id="1.10.287.130">
    <property type="match status" value="1"/>
</dbReference>
<dbReference type="PROSITE" id="PS50109">
    <property type="entry name" value="HIS_KIN"/>
    <property type="match status" value="1"/>
</dbReference>
<keyword evidence="9" id="KW-1185">Reference proteome</keyword>
<evidence type="ECO:0000256" key="5">
    <source>
        <dbReference type="PROSITE-ProRule" id="PRU00169"/>
    </source>
</evidence>
<comment type="catalytic activity">
    <reaction evidence="1">
        <text>ATP + protein L-histidine = ADP + protein N-phospho-L-histidine.</text>
        <dbReference type="EC" id="2.7.13.3"/>
    </reaction>
</comment>
<dbReference type="PROSITE" id="PS50110">
    <property type="entry name" value="RESPONSE_REGULATORY"/>
    <property type="match status" value="1"/>
</dbReference>
<feature type="modified residue" description="4-aspartylphosphate" evidence="5">
    <location>
        <position position="432"/>
    </location>
</feature>